<dbReference type="Proteomes" id="UP000011087">
    <property type="component" value="Unassembled WGS sequence"/>
</dbReference>
<evidence type="ECO:0000313" key="2">
    <source>
        <dbReference type="EMBL" id="EKX38552.1"/>
    </source>
</evidence>
<accession>L1IR26</accession>
<dbReference type="EnsemblProtists" id="EKX38552">
    <property type="protein sequence ID" value="EKX38552"/>
    <property type="gene ID" value="GUITHDRAFT_144151"/>
</dbReference>
<organism evidence="2">
    <name type="scientific">Guillardia theta (strain CCMP2712)</name>
    <name type="common">Cryptophyte</name>
    <dbReference type="NCBI Taxonomy" id="905079"/>
    <lineage>
        <taxon>Eukaryota</taxon>
        <taxon>Cryptophyceae</taxon>
        <taxon>Pyrenomonadales</taxon>
        <taxon>Geminigeraceae</taxon>
        <taxon>Guillardia</taxon>
    </lineage>
</organism>
<dbReference type="GeneID" id="17295338"/>
<keyword evidence="1" id="KW-0175">Coiled coil</keyword>
<protein>
    <submittedName>
        <fullName evidence="2 3">Uncharacterized protein</fullName>
    </submittedName>
</protein>
<feature type="coiled-coil region" evidence="1">
    <location>
        <begin position="250"/>
        <end position="309"/>
    </location>
</feature>
<dbReference type="HOGENOM" id="CLU_446533_0_0_1"/>
<reference evidence="3" key="3">
    <citation type="submission" date="2016-03" db="UniProtKB">
        <authorList>
            <consortium name="EnsemblProtists"/>
        </authorList>
    </citation>
    <scope>IDENTIFICATION</scope>
</reference>
<dbReference type="EMBL" id="JH993047">
    <property type="protein sequence ID" value="EKX38552.1"/>
    <property type="molecule type" value="Genomic_DNA"/>
</dbReference>
<proteinExistence type="predicted"/>
<evidence type="ECO:0000256" key="1">
    <source>
        <dbReference type="SAM" id="Coils"/>
    </source>
</evidence>
<dbReference type="KEGG" id="gtt:GUITHDRAFT_144151"/>
<keyword evidence="4" id="KW-1185">Reference proteome</keyword>
<sequence length="612" mass="69914">MSDMTRKELEVYRSQADVLQYQQRNAEVLAGDISKEANLALQELGREILHLSSTLDQVVGEDRGVSEVENDDMAQEINRLEDLNFLAETSLLKYTSELEDSRRMLDEAVSRVVELEDALKKFEDSKMYHETKTIQAQESNVVMEENNKMGNMDSPSRNSVEMDGEDDKKKIIRLVASIQNLQEVQARVELDCVDLCDQMNEINEILKGCCCKECRDKSREFLGQMEKLQKSNLSCQRSPQRNLIAANLIAANAQEHIVSLNKELTEVEKERDQLISQLELCQEEIAAEIDKHLADLQEAAERLAQSQRRERFFCEQIDGLNSEMGMMLEEVKAIREDAKANSMLTQAPPEDGSRERFLQELEQMTSVFEGELEELHLKLVKSKESWSKEHIAQIGRLSFFETVESKLSLVLNMSSGQGTTNLSGPSLPSHLPQQDSEDLKMMMEDLKAALEEMRSRDIQDDDNSVYVAHIDDLVVAYESGVFNRKSTSVDGDELRWQEHVNRVAEEELRAELLKVGLVTARLKTQQAVKENLHNYQMSEMSSQISKLQQDNQMLQETILNKEDALRGKVCSHCEDDIIEMLKENKRSLLLDLHALESLKEILMNPAFCCQRA</sequence>
<reference evidence="4" key="2">
    <citation type="submission" date="2012-11" db="EMBL/GenBank/DDBJ databases">
        <authorList>
            <person name="Kuo A."/>
            <person name="Curtis B.A."/>
            <person name="Tanifuji G."/>
            <person name="Burki F."/>
            <person name="Gruber A."/>
            <person name="Irimia M."/>
            <person name="Maruyama S."/>
            <person name="Arias M.C."/>
            <person name="Ball S.G."/>
            <person name="Gile G.H."/>
            <person name="Hirakawa Y."/>
            <person name="Hopkins J.F."/>
            <person name="Rensing S.A."/>
            <person name="Schmutz J."/>
            <person name="Symeonidi A."/>
            <person name="Elias M."/>
            <person name="Eveleigh R.J."/>
            <person name="Herman E.K."/>
            <person name="Klute M.J."/>
            <person name="Nakayama T."/>
            <person name="Obornik M."/>
            <person name="Reyes-Prieto A."/>
            <person name="Armbrust E.V."/>
            <person name="Aves S.J."/>
            <person name="Beiko R.G."/>
            <person name="Coutinho P."/>
            <person name="Dacks J.B."/>
            <person name="Durnford D.G."/>
            <person name="Fast N.M."/>
            <person name="Green B.R."/>
            <person name="Grisdale C."/>
            <person name="Hempe F."/>
            <person name="Henrissat B."/>
            <person name="Hoppner M.P."/>
            <person name="Ishida K.-I."/>
            <person name="Kim E."/>
            <person name="Koreny L."/>
            <person name="Kroth P.G."/>
            <person name="Liu Y."/>
            <person name="Malik S.-B."/>
            <person name="Maier U.G."/>
            <person name="McRose D."/>
            <person name="Mock T."/>
            <person name="Neilson J.A."/>
            <person name="Onodera N.T."/>
            <person name="Poole A.M."/>
            <person name="Pritham E.J."/>
            <person name="Richards T.A."/>
            <person name="Rocap G."/>
            <person name="Roy S.W."/>
            <person name="Sarai C."/>
            <person name="Schaack S."/>
            <person name="Shirato S."/>
            <person name="Slamovits C.H."/>
            <person name="Spencer D.F."/>
            <person name="Suzuki S."/>
            <person name="Worden A.Z."/>
            <person name="Zauner S."/>
            <person name="Barry K."/>
            <person name="Bell C."/>
            <person name="Bharti A.K."/>
            <person name="Crow J.A."/>
            <person name="Grimwood J."/>
            <person name="Kramer R."/>
            <person name="Lindquist E."/>
            <person name="Lucas S."/>
            <person name="Salamov A."/>
            <person name="McFadden G.I."/>
            <person name="Lane C.E."/>
            <person name="Keeling P.J."/>
            <person name="Gray M.W."/>
            <person name="Grigoriev I.V."/>
            <person name="Archibald J.M."/>
        </authorList>
    </citation>
    <scope>NUCLEOTIDE SEQUENCE</scope>
    <source>
        <strain evidence="4">CCMP2712</strain>
    </source>
</reference>
<reference evidence="2 4" key="1">
    <citation type="journal article" date="2012" name="Nature">
        <title>Algal genomes reveal evolutionary mosaicism and the fate of nucleomorphs.</title>
        <authorList>
            <consortium name="DOE Joint Genome Institute"/>
            <person name="Curtis B.A."/>
            <person name="Tanifuji G."/>
            <person name="Burki F."/>
            <person name="Gruber A."/>
            <person name="Irimia M."/>
            <person name="Maruyama S."/>
            <person name="Arias M.C."/>
            <person name="Ball S.G."/>
            <person name="Gile G.H."/>
            <person name="Hirakawa Y."/>
            <person name="Hopkins J.F."/>
            <person name="Kuo A."/>
            <person name="Rensing S.A."/>
            <person name="Schmutz J."/>
            <person name="Symeonidi A."/>
            <person name="Elias M."/>
            <person name="Eveleigh R.J."/>
            <person name="Herman E.K."/>
            <person name="Klute M.J."/>
            <person name="Nakayama T."/>
            <person name="Obornik M."/>
            <person name="Reyes-Prieto A."/>
            <person name="Armbrust E.V."/>
            <person name="Aves S.J."/>
            <person name="Beiko R.G."/>
            <person name="Coutinho P."/>
            <person name="Dacks J.B."/>
            <person name="Durnford D.G."/>
            <person name="Fast N.M."/>
            <person name="Green B.R."/>
            <person name="Grisdale C.J."/>
            <person name="Hempel F."/>
            <person name="Henrissat B."/>
            <person name="Hoppner M.P."/>
            <person name="Ishida K."/>
            <person name="Kim E."/>
            <person name="Koreny L."/>
            <person name="Kroth P.G."/>
            <person name="Liu Y."/>
            <person name="Malik S.B."/>
            <person name="Maier U.G."/>
            <person name="McRose D."/>
            <person name="Mock T."/>
            <person name="Neilson J.A."/>
            <person name="Onodera N.T."/>
            <person name="Poole A.M."/>
            <person name="Pritham E.J."/>
            <person name="Richards T.A."/>
            <person name="Rocap G."/>
            <person name="Roy S.W."/>
            <person name="Sarai C."/>
            <person name="Schaack S."/>
            <person name="Shirato S."/>
            <person name="Slamovits C.H."/>
            <person name="Spencer D.F."/>
            <person name="Suzuki S."/>
            <person name="Worden A.Z."/>
            <person name="Zauner S."/>
            <person name="Barry K."/>
            <person name="Bell C."/>
            <person name="Bharti A.K."/>
            <person name="Crow J.A."/>
            <person name="Grimwood J."/>
            <person name="Kramer R."/>
            <person name="Lindquist E."/>
            <person name="Lucas S."/>
            <person name="Salamov A."/>
            <person name="McFadden G.I."/>
            <person name="Lane C.E."/>
            <person name="Keeling P.J."/>
            <person name="Gray M.W."/>
            <person name="Grigoriev I.V."/>
            <person name="Archibald J.M."/>
        </authorList>
    </citation>
    <scope>NUCLEOTIDE SEQUENCE</scope>
    <source>
        <strain evidence="2 4">CCMP2712</strain>
    </source>
</reference>
<name>L1IR26_GUITC</name>
<evidence type="ECO:0000313" key="4">
    <source>
        <dbReference type="Proteomes" id="UP000011087"/>
    </source>
</evidence>
<feature type="coiled-coil region" evidence="1">
    <location>
        <begin position="98"/>
        <end position="125"/>
    </location>
</feature>
<dbReference type="PaxDb" id="55529-EKX38552"/>
<gene>
    <name evidence="2" type="ORF">GUITHDRAFT_144151</name>
</gene>
<dbReference type="RefSeq" id="XP_005825532.1">
    <property type="nucleotide sequence ID" value="XM_005825475.1"/>
</dbReference>
<dbReference type="AlphaFoldDB" id="L1IR26"/>
<evidence type="ECO:0000313" key="3">
    <source>
        <dbReference type="EnsemblProtists" id="EKX38552"/>
    </source>
</evidence>
<feature type="coiled-coil region" evidence="1">
    <location>
        <begin position="537"/>
        <end position="598"/>
    </location>
</feature>